<protein>
    <submittedName>
        <fullName evidence="2">Nucleotide-binding alpha-beta plait domain-containing protein</fullName>
    </submittedName>
</protein>
<proteinExistence type="predicted"/>
<evidence type="ECO:0000313" key="2">
    <source>
        <dbReference type="EMBL" id="GEU83588.1"/>
    </source>
</evidence>
<evidence type="ECO:0000256" key="1">
    <source>
        <dbReference type="SAM" id="MobiDB-lite"/>
    </source>
</evidence>
<reference evidence="2" key="1">
    <citation type="journal article" date="2019" name="Sci. Rep.">
        <title>Draft genome of Tanacetum cinerariifolium, the natural source of mosquito coil.</title>
        <authorList>
            <person name="Yamashiro T."/>
            <person name="Shiraishi A."/>
            <person name="Satake H."/>
            <person name="Nakayama K."/>
        </authorList>
    </citation>
    <scope>NUCLEOTIDE SEQUENCE</scope>
</reference>
<feature type="compositionally biased region" description="Basic residues" evidence="1">
    <location>
        <begin position="133"/>
        <end position="149"/>
    </location>
</feature>
<sequence>MWSLLNALLQNEVLYYMLTVKRKESEGDSEINVVPDTMFEEESHKTNGGEASVGRNEMRSEDPFNIYDLLNKEKEDNKNDFSAADSLKYPPGFTPREDVEVCEEQSNKRNGSVRESGKGIWSIHEQEEDSKAMKSHSKKKNQRKMSRNQ</sequence>
<dbReference type="AlphaFoldDB" id="A0A6L2NBM6"/>
<accession>A0A6L2NBM6</accession>
<dbReference type="EMBL" id="BKCJ010008711">
    <property type="protein sequence ID" value="GEU83588.1"/>
    <property type="molecule type" value="Genomic_DNA"/>
</dbReference>
<comment type="caution">
    <text evidence="2">The sequence shown here is derived from an EMBL/GenBank/DDBJ whole genome shotgun (WGS) entry which is preliminary data.</text>
</comment>
<organism evidence="2">
    <name type="scientific">Tanacetum cinerariifolium</name>
    <name type="common">Dalmatian daisy</name>
    <name type="synonym">Chrysanthemum cinerariifolium</name>
    <dbReference type="NCBI Taxonomy" id="118510"/>
    <lineage>
        <taxon>Eukaryota</taxon>
        <taxon>Viridiplantae</taxon>
        <taxon>Streptophyta</taxon>
        <taxon>Embryophyta</taxon>
        <taxon>Tracheophyta</taxon>
        <taxon>Spermatophyta</taxon>
        <taxon>Magnoliopsida</taxon>
        <taxon>eudicotyledons</taxon>
        <taxon>Gunneridae</taxon>
        <taxon>Pentapetalae</taxon>
        <taxon>asterids</taxon>
        <taxon>campanulids</taxon>
        <taxon>Asterales</taxon>
        <taxon>Asteraceae</taxon>
        <taxon>Asteroideae</taxon>
        <taxon>Anthemideae</taxon>
        <taxon>Anthemidinae</taxon>
        <taxon>Tanacetum</taxon>
    </lineage>
</organism>
<name>A0A6L2NBM6_TANCI</name>
<feature type="region of interest" description="Disordered" evidence="1">
    <location>
        <begin position="75"/>
        <end position="149"/>
    </location>
</feature>
<gene>
    <name evidence="2" type="ORF">Tci_055566</name>
</gene>
<feature type="region of interest" description="Disordered" evidence="1">
    <location>
        <begin position="38"/>
        <end position="61"/>
    </location>
</feature>